<keyword evidence="3" id="KW-1185">Reference proteome</keyword>
<evidence type="ECO:0000256" key="1">
    <source>
        <dbReference type="SAM" id="Phobius"/>
    </source>
</evidence>
<feature type="transmembrane region" description="Helical" evidence="1">
    <location>
        <begin position="39"/>
        <end position="59"/>
    </location>
</feature>
<comment type="caution">
    <text evidence="2">The sequence shown here is derived from an EMBL/GenBank/DDBJ whole genome shotgun (WGS) entry which is preliminary data.</text>
</comment>
<accession>A0ABW2UUD4</accession>
<feature type="transmembrane region" description="Helical" evidence="1">
    <location>
        <begin position="71"/>
        <end position="91"/>
    </location>
</feature>
<dbReference type="Pfam" id="PF09578">
    <property type="entry name" value="Spore_YabQ"/>
    <property type="match status" value="1"/>
</dbReference>
<keyword evidence="1" id="KW-0472">Membrane</keyword>
<evidence type="ECO:0000313" key="3">
    <source>
        <dbReference type="Proteomes" id="UP001596620"/>
    </source>
</evidence>
<feature type="transmembrane region" description="Helical" evidence="1">
    <location>
        <begin position="6"/>
        <end position="27"/>
    </location>
</feature>
<keyword evidence="1" id="KW-1133">Transmembrane helix</keyword>
<sequence length="199" mass="23663">MTLDVQFLTMISMAAGGFWLGMALETFRRLSIYWRERAFLVYVMEISFWLTQTLLLYYILFRVNSGELRFYVFAALVLGFAIYQALAASLYKRLLEYVIYVMAAIHRMLTRIIRAVIVTPIVFSVQLLLAAVGFMGKWLWHLLRFILKVFWVPVSWLLRLGFQMLPQTIQKKIHKLAGFYSTIKNRCKKWIQHIMFKRR</sequence>
<reference evidence="3" key="1">
    <citation type="journal article" date="2019" name="Int. J. Syst. Evol. Microbiol.">
        <title>The Global Catalogue of Microorganisms (GCM) 10K type strain sequencing project: providing services to taxonomists for standard genome sequencing and annotation.</title>
        <authorList>
            <consortium name="The Broad Institute Genomics Platform"/>
            <consortium name="The Broad Institute Genome Sequencing Center for Infectious Disease"/>
            <person name="Wu L."/>
            <person name="Ma J."/>
        </authorList>
    </citation>
    <scope>NUCLEOTIDE SEQUENCE [LARGE SCALE GENOMIC DNA]</scope>
    <source>
        <strain evidence="3">JCM 30234</strain>
    </source>
</reference>
<dbReference type="RefSeq" id="WP_382358088.1">
    <property type="nucleotide sequence ID" value="NZ_JBHTGR010000006.1"/>
</dbReference>
<gene>
    <name evidence="2" type="primary">yabQ</name>
    <name evidence="2" type="ORF">ACFQU8_04920</name>
</gene>
<dbReference type="Proteomes" id="UP001596620">
    <property type="component" value="Unassembled WGS sequence"/>
</dbReference>
<keyword evidence="1" id="KW-0812">Transmembrane</keyword>
<dbReference type="InterPro" id="IPR019074">
    <property type="entry name" value="YabQ"/>
</dbReference>
<feature type="transmembrane region" description="Helical" evidence="1">
    <location>
        <begin position="112"/>
        <end position="136"/>
    </location>
</feature>
<name>A0ABW2UUD4_9BACI</name>
<protein>
    <submittedName>
        <fullName evidence="2">Spore cortex biosynthesis protein YabQ</fullName>
    </submittedName>
</protein>
<evidence type="ECO:0000313" key="2">
    <source>
        <dbReference type="EMBL" id="MFC7746583.1"/>
    </source>
</evidence>
<dbReference type="EMBL" id="JBHTGR010000006">
    <property type="protein sequence ID" value="MFC7746583.1"/>
    <property type="molecule type" value="Genomic_DNA"/>
</dbReference>
<dbReference type="NCBIfam" id="TIGR02893">
    <property type="entry name" value="spore_yabQ"/>
    <property type="match status" value="1"/>
</dbReference>
<organism evidence="2 3">
    <name type="scientific">Lentibacillus kimchii</name>
    <dbReference type="NCBI Taxonomy" id="1542911"/>
    <lineage>
        <taxon>Bacteria</taxon>
        <taxon>Bacillati</taxon>
        <taxon>Bacillota</taxon>
        <taxon>Bacilli</taxon>
        <taxon>Bacillales</taxon>
        <taxon>Bacillaceae</taxon>
        <taxon>Lentibacillus</taxon>
    </lineage>
</organism>
<proteinExistence type="predicted"/>
<feature type="transmembrane region" description="Helical" evidence="1">
    <location>
        <begin position="142"/>
        <end position="162"/>
    </location>
</feature>